<organism evidence="1">
    <name type="scientific">Singulisphaera sp. Ch08</name>
    <dbReference type="NCBI Taxonomy" id="3120278"/>
    <lineage>
        <taxon>Bacteria</taxon>
        <taxon>Pseudomonadati</taxon>
        <taxon>Planctomycetota</taxon>
        <taxon>Planctomycetia</taxon>
        <taxon>Isosphaerales</taxon>
        <taxon>Isosphaeraceae</taxon>
        <taxon>Singulisphaera</taxon>
    </lineage>
</organism>
<name>A0AAU7CEE3_9BACT</name>
<dbReference type="EMBL" id="CP155447">
    <property type="protein sequence ID" value="XBH03629.1"/>
    <property type="molecule type" value="Genomic_DNA"/>
</dbReference>
<evidence type="ECO:0000313" key="1">
    <source>
        <dbReference type="EMBL" id="XBH03629.1"/>
    </source>
</evidence>
<accession>A0AAU7CEE3</accession>
<dbReference type="RefSeq" id="WP_406696368.1">
    <property type="nucleotide sequence ID" value="NZ_CP155447.1"/>
</dbReference>
<dbReference type="AlphaFoldDB" id="A0AAU7CEE3"/>
<sequence>MVGYRPERKHRYIYQGKLYEDIAWNDLAEVIEAFHWKINEWYIVPPDGILKAGFDQAFSLMALTCMLIDTLSQYYLGKTRSTQKTFKDFLKETIPPFDTQLPQPIEYTNPRGNPAQLETYADVLYVGFRCGILHECHIPLYGGLTGQDQLRGKMFDVDPDICTKYDDGRDCPTVRMDPTLIYPAVKTVFGQYINDLLTTDPNFDSRRELFKTKFSASFGEDLTNSKL</sequence>
<gene>
    <name evidence="1" type="ORF">V5E97_35790</name>
</gene>
<reference evidence="1" key="1">
    <citation type="submission" date="2024-05" db="EMBL/GenBank/DDBJ databases">
        <title>Planctomycetes of the genus Singulisphaera possess chitinolytic capabilities.</title>
        <authorList>
            <person name="Ivanova A."/>
        </authorList>
    </citation>
    <scope>NUCLEOTIDE SEQUENCE</scope>
    <source>
        <strain evidence="1">Ch08T</strain>
    </source>
</reference>
<proteinExistence type="predicted"/>
<protein>
    <submittedName>
        <fullName evidence="1">Uncharacterized protein</fullName>
    </submittedName>
</protein>